<keyword evidence="2" id="KW-1185">Reference proteome</keyword>
<dbReference type="Proteomes" id="UP000308652">
    <property type="component" value="Unassembled WGS sequence"/>
</dbReference>
<dbReference type="EMBL" id="ML213631">
    <property type="protein sequence ID" value="TFK34503.1"/>
    <property type="molecule type" value="Genomic_DNA"/>
</dbReference>
<dbReference type="AlphaFoldDB" id="A0A5C3LQB4"/>
<protein>
    <submittedName>
        <fullName evidence="1">Uncharacterized protein</fullName>
    </submittedName>
</protein>
<proteinExistence type="predicted"/>
<evidence type="ECO:0000313" key="1">
    <source>
        <dbReference type="EMBL" id="TFK34503.1"/>
    </source>
</evidence>
<name>A0A5C3LQB4_9AGAR</name>
<evidence type="ECO:0000313" key="2">
    <source>
        <dbReference type="Proteomes" id="UP000308652"/>
    </source>
</evidence>
<reference evidence="1 2" key="1">
    <citation type="journal article" date="2019" name="Nat. Ecol. Evol.">
        <title>Megaphylogeny resolves global patterns of mushroom evolution.</title>
        <authorList>
            <person name="Varga T."/>
            <person name="Krizsan K."/>
            <person name="Foldi C."/>
            <person name="Dima B."/>
            <person name="Sanchez-Garcia M."/>
            <person name="Sanchez-Ramirez S."/>
            <person name="Szollosi G.J."/>
            <person name="Szarkandi J.G."/>
            <person name="Papp V."/>
            <person name="Albert L."/>
            <person name="Andreopoulos W."/>
            <person name="Angelini C."/>
            <person name="Antonin V."/>
            <person name="Barry K.W."/>
            <person name="Bougher N.L."/>
            <person name="Buchanan P."/>
            <person name="Buyck B."/>
            <person name="Bense V."/>
            <person name="Catcheside P."/>
            <person name="Chovatia M."/>
            <person name="Cooper J."/>
            <person name="Damon W."/>
            <person name="Desjardin D."/>
            <person name="Finy P."/>
            <person name="Geml J."/>
            <person name="Haridas S."/>
            <person name="Hughes K."/>
            <person name="Justo A."/>
            <person name="Karasinski D."/>
            <person name="Kautmanova I."/>
            <person name="Kiss B."/>
            <person name="Kocsube S."/>
            <person name="Kotiranta H."/>
            <person name="LaButti K.M."/>
            <person name="Lechner B.E."/>
            <person name="Liimatainen K."/>
            <person name="Lipzen A."/>
            <person name="Lukacs Z."/>
            <person name="Mihaltcheva S."/>
            <person name="Morgado L.N."/>
            <person name="Niskanen T."/>
            <person name="Noordeloos M.E."/>
            <person name="Ohm R.A."/>
            <person name="Ortiz-Santana B."/>
            <person name="Ovrebo C."/>
            <person name="Racz N."/>
            <person name="Riley R."/>
            <person name="Savchenko A."/>
            <person name="Shiryaev A."/>
            <person name="Soop K."/>
            <person name="Spirin V."/>
            <person name="Szebenyi C."/>
            <person name="Tomsovsky M."/>
            <person name="Tulloss R.E."/>
            <person name="Uehling J."/>
            <person name="Grigoriev I.V."/>
            <person name="Vagvolgyi C."/>
            <person name="Papp T."/>
            <person name="Martin F.M."/>
            <person name="Miettinen O."/>
            <person name="Hibbett D.S."/>
            <person name="Nagy L.G."/>
        </authorList>
    </citation>
    <scope>NUCLEOTIDE SEQUENCE [LARGE SCALE GENOMIC DNA]</scope>
    <source>
        <strain evidence="1 2">CBS 166.37</strain>
    </source>
</reference>
<organism evidence="1 2">
    <name type="scientific">Crucibulum laeve</name>
    <dbReference type="NCBI Taxonomy" id="68775"/>
    <lineage>
        <taxon>Eukaryota</taxon>
        <taxon>Fungi</taxon>
        <taxon>Dikarya</taxon>
        <taxon>Basidiomycota</taxon>
        <taxon>Agaricomycotina</taxon>
        <taxon>Agaricomycetes</taxon>
        <taxon>Agaricomycetidae</taxon>
        <taxon>Agaricales</taxon>
        <taxon>Agaricineae</taxon>
        <taxon>Nidulariaceae</taxon>
        <taxon>Crucibulum</taxon>
    </lineage>
</organism>
<accession>A0A5C3LQB4</accession>
<gene>
    <name evidence="1" type="ORF">BDQ12DRAFT_669420</name>
</gene>
<sequence length="172" mass="19552">MAQALSATVTSTGCIVTQYVYAFLHSPLRHGQTEKCFREMLRDIRAPEKVTQFKVLHGTLGIIHFQRVYCGLFEMNRIGRGGVEQPIRDLPSLLKDLLITNMTKHNDMLQEFVLLQSMILATRSKLCKKATQNYAFHASQNQLSAGVTLRTIILNIDEVNIRDFLSQENNGR</sequence>